<sequence length="291" mass="32359">MDVSITTGQVGSDVAADVFDKTALYIQQEVVMVLIAFERDETNLQLHIQGVMTIIANSIRSINTDLTKAIGWDTHPPEGGVVCIKSVKNQGLHTVTGLIGYCLKVEEEHHFRVYMKNVSEQQMEEGKKWQYLPELKWLVMPSASKVHAERLWLTVVHPEAVTMTKVDHIFFNYDQSDRYFEVREPGQIPCAPANLANPTSAANTVAAAAVKEYNKRMLQTATNKPPPTESEVESSPWTDPHPVDFIEVDLDAMTAEVQGLLNAGFGFDEQKASSAGWHAASGLSRPRCRIH</sequence>
<dbReference type="AlphaFoldDB" id="A0ABD3HWP3"/>
<feature type="region of interest" description="Disordered" evidence="1">
    <location>
        <begin position="219"/>
        <end position="240"/>
    </location>
</feature>
<evidence type="ECO:0000313" key="4">
    <source>
        <dbReference type="Proteomes" id="UP001633002"/>
    </source>
</evidence>
<protein>
    <recommendedName>
        <fullName evidence="2">Replitron HUH endonuclease domain-containing protein</fullName>
    </recommendedName>
</protein>
<accession>A0ABD3HWP3</accession>
<dbReference type="EMBL" id="JBJQOH010000002">
    <property type="protein sequence ID" value="KAL3695241.1"/>
    <property type="molecule type" value="Genomic_DNA"/>
</dbReference>
<feature type="domain" description="Replitron HUH endonuclease" evidence="2">
    <location>
        <begin position="13"/>
        <end position="127"/>
    </location>
</feature>
<name>A0ABD3HWP3_9MARC</name>
<evidence type="ECO:0000259" key="2">
    <source>
        <dbReference type="Pfam" id="PF21859"/>
    </source>
</evidence>
<proteinExistence type="predicted"/>
<evidence type="ECO:0000313" key="3">
    <source>
        <dbReference type="EMBL" id="KAL3695241.1"/>
    </source>
</evidence>
<dbReference type="InterPro" id="IPR054424">
    <property type="entry name" value="Replitron_HUH"/>
</dbReference>
<dbReference type="Proteomes" id="UP001633002">
    <property type="component" value="Unassembled WGS sequence"/>
</dbReference>
<reference evidence="3 4" key="1">
    <citation type="submission" date="2024-09" db="EMBL/GenBank/DDBJ databases">
        <title>Chromosome-scale assembly of Riccia sorocarpa.</title>
        <authorList>
            <person name="Paukszto L."/>
        </authorList>
    </citation>
    <scope>NUCLEOTIDE SEQUENCE [LARGE SCALE GENOMIC DNA]</scope>
    <source>
        <strain evidence="3">LP-2024</strain>
        <tissue evidence="3">Aerial parts of the thallus</tissue>
    </source>
</reference>
<organism evidence="3 4">
    <name type="scientific">Riccia sorocarpa</name>
    <dbReference type="NCBI Taxonomy" id="122646"/>
    <lineage>
        <taxon>Eukaryota</taxon>
        <taxon>Viridiplantae</taxon>
        <taxon>Streptophyta</taxon>
        <taxon>Embryophyta</taxon>
        <taxon>Marchantiophyta</taxon>
        <taxon>Marchantiopsida</taxon>
        <taxon>Marchantiidae</taxon>
        <taxon>Marchantiales</taxon>
        <taxon>Ricciaceae</taxon>
        <taxon>Riccia</taxon>
    </lineage>
</organism>
<gene>
    <name evidence="3" type="ORF">R1sor_009317</name>
</gene>
<dbReference type="Pfam" id="PF21859">
    <property type="entry name" value="Replitron_HUH"/>
    <property type="match status" value="1"/>
</dbReference>
<comment type="caution">
    <text evidence="3">The sequence shown here is derived from an EMBL/GenBank/DDBJ whole genome shotgun (WGS) entry which is preliminary data.</text>
</comment>
<keyword evidence="4" id="KW-1185">Reference proteome</keyword>
<evidence type="ECO:0000256" key="1">
    <source>
        <dbReference type="SAM" id="MobiDB-lite"/>
    </source>
</evidence>